<proteinExistence type="predicted"/>
<sequence>MKKGTKLTDNPKDYMLRVRLDNDTLNRLDELCEKHNTNRSVIVRMGIDKLYQDK</sequence>
<organism evidence="1 2">
    <name type="scientific">Megamonas funiformis</name>
    <dbReference type="NCBI Taxonomy" id="437897"/>
    <lineage>
        <taxon>Bacteria</taxon>
        <taxon>Bacillati</taxon>
        <taxon>Bacillota</taxon>
        <taxon>Negativicutes</taxon>
        <taxon>Selenomonadales</taxon>
        <taxon>Selenomonadaceae</taxon>
        <taxon>Megamonas</taxon>
    </lineage>
</organism>
<evidence type="ECO:0000313" key="2">
    <source>
        <dbReference type="Proteomes" id="UP001198190"/>
    </source>
</evidence>
<protein>
    <submittedName>
        <fullName evidence="1">Ribbon-helix-helix protein, CopG family</fullName>
    </submittedName>
</protein>
<dbReference type="RefSeq" id="WP_181989897.1">
    <property type="nucleotide sequence ID" value="NZ_CAUCXX010000021.1"/>
</dbReference>
<dbReference type="Proteomes" id="UP001198190">
    <property type="component" value="Unassembled WGS sequence"/>
</dbReference>
<dbReference type="AlphaFoldDB" id="A0AAW4U891"/>
<gene>
    <name evidence="1" type="ORF">LIY65_11440</name>
</gene>
<evidence type="ECO:0000313" key="1">
    <source>
        <dbReference type="EMBL" id="MCB6829301.1"/>
    </source>
</evidence>
<name>A0AAW4U891_9FIRM</name>
<accession>A0AAW4U891</accession>
<comment type="caution">
    <text evidence="1">The sequence shown here is derived from an EMBL/GenBank/DDBJ whole genome shotgun (WGS) entry which is preliminary data.</text>
</comment>
<dbReference type="GO" id="GO:0006355">
    <property type="term" value="P:regulation of DNA-templated transcription"/>
    <property type="evidence" value="ECO:0007669"/>
    <property type="project" value="InterPro"/>
</dbReference>
<dbReference type="EMBL" id="JAJCGD010000047">
    <property type="protein sequence ID" value="MCB6829301.1"/>
    <property type="molecule type" value="Genomic_DNA"/>
</dbReference>
<reference evidence="1" key="1">
    <citation type="submission" date="2021-10" db="EMBL/GenBank/DDBJ databases">
        <title>Collection of gut derived symbiotic bacterial strains cultured from healthy donors.</title>
        <authorList>
            <person name="Lin H."/>
            <person name="Littmann E."/>
            <person name="Claire K."/>
            <person name="Pamer E."/>
        </authorList>
    </citation>
    <scope>NUCLEOTIDE SEQUENCE</scope>
    <source>
        <strain evidence="1">MSK.7.16</strain>
    </source>
</reference>